<evidence type="ECO:0000313" key="2">
    <source>
        <dbReference type="Proteomes" id="UP000265520"/>
    </source>
</evidence>
<feature type="non-terminal residue" evidence="1">
    <location>
        <position position="231"/>
    </location>
</feature>
<reference evidence="1 2" key="1">
    <citation type="journal article" date="2018" name="Front. Plant Sci.">
        <title>Red Clover (Trifolium pratense) and Zigzag Clover (T. medium) - A Picture of Genomic Similarities and Differences.</title>
        <authorList>
            <person name="Dluhosova J."/>
            <person name="Istvanek J."/>
            <person name="Nedelnik J."/>
            <person name="Repkova J."/>
        </authorList>
    </citation>
    <scope>NUCLEOTIDE SEQUENCE [LARGE SCALE GENOMIC DNA]</scope>
    <source>
        <strain evidence="2">cv. 10/8</strain>
        <tissue evidence="1">Leaf</tissue>
    </source>
</reference>
<keyword evidence="2" id="KW-1185">Reference proteome</keyword>
<dbReference type="Proteomes" id="UP000265520">
    <property type="component" value="Unassembled WGS sequence"/>
</dbReference>
<dbReference type="EMBL" id="LXQA010042670">
    <property type="protein sequence ID" value="MCI00252.1"/>
    <property type="molecule type" value="Genomic_DNA"/>
</dbReference>
<organism evidence="1 2">
    <name type="scientific">Trifolium medium</name>
    <dbReference type="NCBI Taxonomy" id="97028"/>
    <lineage>
        <taxon>Eukaryota</taxon>
        <taxon>Viridiplantae</taxon>
        <taxon>Streptophyta</taxon>
        <taxon>Embryophyta</taxon>
        <taxon>Tracheophyta</taxon>
        <taxon>Spermatophyta</taxon>
        <taxon>Magnoliopsida</taxon>
        <taxon>eudicotyledons</taxon>
        <taxon>Gunneridae</taxon>
        <taxon>Pentapetalae</taxon>
        <taxon>rosids</taxon>
        <taxon>fabids</taxon>
        <taxon>Fabales</taxon>
        <taxon>Fabaceae</taxon>
        <taxon>Papilionoideae</taxon>
        <taxon>50 kb inversion clade</taxon>
        <taxon>NPAAA clade</taxon>
        <taxon>Hologalegina</taxon>
        <taxon>IRL clade</taxon>
        <taxon>Trifolieae</taxon>
        <taxon>Trifolium</taxon>
    </lineage>
</organism>
<sequence>MATTSTSTVQNPLNPLNLPPIVRIGRTLNFTGDTMEFDEKLLNFCFDRMVDFESLKVNGFDVLNLFQNQGWNKYFEILNGPIYSNLIKMFYMKSKVYDEIEARMEEERAVKKNPKLKGKTRKEMGLEEFKEVEIRSTVVGLDITITRRHFVKLLGLEDKGKIISEYKDNEYYRENIKKEMFIDLKLLGKYKGMNNECRVLFKILLSSILPRTGGVDTISWEHKHFIYFLLK</sequence>
<evidence type="ECO:0000313" key="1">
    <source>
        <dbReference type="EMBL" id="MCI00252.1"/>
    </source>
</evidence>
<dbReference type="AlphaFoldDB" id="A0A392NLF6"/>
<name>A0A392NLF6_9FABA</name>
<proteinExistence type="predicted"/>
<comment type="caution">
    <text evidence="1">The sequence shown here is derived from an EMBL/GenBank/DDBJ whole genome shotgun (WGS) entry which is preliminary data.</text>
</comment>
<accession>A0A392NLF6</accession>
<protein>
    <submittedName>
        <fullName evidence="1">Cullin-like protein</fullName>
    </submittedName>
</protein>